<evidence type="ECO:0000256" key="1">
    <source>
        <dbReference type="ARBA" id="ARBA00001933"/>
    </source>
</evidence>
<proteinExistence type="inferred from homology"/>
<evidence type="ECO:0000256" key="4">
    <source>
        <dbReference type="ARBA" id="ARBA00022679"/>
    </source>
</evidence>
<evidence type="ECO:0000256" key="5">
    <source>
        <dbReference type="ARBA" id="ARBA00022898"/>
    </source>
</evidence>
<accession>A0AAD4R1F9</accession>
<keyword evidence="5 6" id="KW-0663">Pyridoxal phosphate</keyword>
<comment type="catalytic activity">
    <reaction evidence="6">
        <text>L-tyrosine + 2-oxoglutarate = 3-(4-hydroxyphenyl)pyruvate + L-glutamate</text>
        <dbReference type="Rhea" id="RHEA:15093"/>
        <dbReference type="ChEBI" id="CHEBI:16810"/>
        <dbReference type="ChEBI" id="CHEBI:29985"/>
        <dbReference type="ChEBI" id="CHEBI:36242"/>
        <dbReference type="ChEBI" id="CHEBI:58315"/>
        <dbReference type="EC" id="2.6.1.5"/>
    </reaction>
</comment>
<feature type="modified residue" description="N6-(pyridoxal phosphate)lysine" evidence="7">
    <location>
        <position position="240"/>
    </location>
</feature>
<comment type="cofactor">
    <cofactor evidence="1 6 7">
        <name>pyridoxal 5'-phosphate</name>
        <dbReference type="ChEBI" id="CHEBI:597326"/>
    </cofactor>
</comment>
<dbReference type="InterPro" id="IPR005958">
    <property type="entry name" value="TyrNic_aminoTrfase"/>
</dbReference>
<evidence type="ECO:0000256" key="7">
    <source>
        <dbReference type="PIRSR" id="PIRSR000517-1"/>
    </source>
</evidence>
<comment type="similarity">
    <text evidence="2 6">Belongs to the class-I pyridoxal-phosphate-dependent aminotransferase family.</text>
</comment>
<dbReference type="GO" id="GO:0030170">
    <property type="term" value="F:pyridoxal phosphate binding"/>
    <property type="evidence" value="ECO:0007669"/>
    <property type="project" value="InterPro"/>
</dbReference>
<dbReference type="SUPFAM" id="SSF53383">
    <property type="entry name" value="PLP-dependent transferases"/>
    <property type="match status" value="1"/>
</dbReference>
<comment type="pathway">
    <text evidence="6">Amino-acid degradation; L-phenylalanine degradation; acetoacetate and fumarate from L-phenylalanine: step 2/6.</text>
</comment>
<evidence type="ECO:0000313" key="11">
    <source>
        <dbReference type="Proteomes" id="UP001201812"/>
    </source>
</evidence>
<dbReference type="InterPro" id="IPR004839">
    <property type="entry name" value="Aminotransferase_I/II_large"/>
</dbReference>
<dbReference type="Proteomes" id="UP001201812">
    <property type="component" value="Unassembled WGS sequence"/>
</dbReference>
<gene>
    <name evidence="10" type="ORF">DdX_14969</name>
</gene>
<keyword evidence="3 10" id="KW-0032">Aminotransferase</keyword>
<dbReference type="InterPro" id="IPR015424">
    <property type="entry name" value="PyrdxlP-dep_Trfase"/>
</dbReference>
<keyword evidence="8" id="KW-0732">Signal</keyword>
<dbReference type="CDD" id="cd00609">
    <property type="entry name" value="AAT_like"/>
    <property type="match status" value="1"/>
</dbReference>
<reference evidence="10" key="1">
    <citation type="submission" date="2022-01" db="EMBL/GenBank/DDBJ databases">
        <title>Genome Sequence Resource for Two Populations of Ditylenchus destructor, the Migratory Endoparasitic Phytonematode.</title>
        <authorList>
            <person name="Zhang H."/>
            <person name="Lin R."/>
            <person name="Xie B."/>
        </authorList>
    </citation>
    <scope>NUCLEOTIDE SEQUENCE</scope>
    <source>
        <strain evidence="10">BazhouSP</strain>
    </source>
</reference>
<protein>
    <recommendedName>
        <fullName evidence="6">Tyrosine aminotransferase</fullName>
        <shortName evidence="6">TAT</shortName>
        <ecNumber evidence="6">2.6.1.5</ecNumber>
    </recommendedName>
</protein>
<feature type="chain" id="PRO_5042261067" description="Tyrosine aminotransferase" evidence="8">
    <location>
        <begin position="19"/>
        <end position="422"/>
    </location>
</feature>
<dbReference type="Gene3D" id="3.90.1150.10">
    <property type="entry name" value="Aspartate Aminotransferase, domain 1"/>
    <property type="match status" value="1"/>
</dbReference>
<evidence type="ECO:0000256" key="2">
    <source>
        <dbReference type="ARBA" id="ARBA00007441"/>
    </source>
</evidence>
<dbReference type="InterPro" id="IPR015422">
    <property type="entry name" value="PyrdxlP-dep_Trfase_small"/>
</dbReference>
<comment type="caution">
    <text evidence="10">The sequence shown here is derived from an EMBL/GenBank/DDBJ whole genome shotgun (WGS) entry which is preliminary data.</text>
</comment>
<dbReference type="InterPro" id="IPR015421">
    <property type="entry name" value="PyrdxlP-dep_Trfase_major"/>
</dbReference>
<evidence type="ECO:0000256" key="8">
    <source>
        <dbReference type="SAM" id="SignalP"/>
    </source>
</evidence>
<evidence type="ECO:0000259" key="9">
    <source>
        <dbReference type="Pfam" id="PF00155"/>
    </source>
</evidence>
<comment type="subunit">
    <text evidence="6">Homodimer.</text>
</comment>
<keyword evidence="11" id="KW-1185">Reference proteome</keyword>
<dbReference type="Pfam" id="PF00155">
    <property type="entry name" value="Aminotran_1_2"/>
    <property type="match status" value="1"/>
</dbReference>
<organism evidence="10 11">
    <name type="scientific">Ditylenchus destructor</name>
    <dbReference type="NCBI Taxonomy" id="166010"/>
    <lineage>
        <taxon>Eukaryota</taxon>
        <taxon>Metazoa</taxon>
        <taxon>Ecdysozoa</taxon>
        <taxon>Nematoda</taxon>
        <taxon>Chromadorea</taxon>
        <taxon>Rhabditida</taxon>
        <taxon>Tylenchina</taxon>
        <taxon>Tylenchomorpha</taxon>
        <taxon>Sphaerularioidea</taxon>
        <taxon>Anguinidae</taxon>
        <taxon>Anguininae</taxon>
        <taxon>Ditylenchus</taxon>
    </lineage>
</organism>
<dbReference type="GO" id="GO:0006559">
    <property type="term" value="P:L-phenylalanine catabolic process"/>
    <property type="evidence" value="ECO:0007669"/>
    <property type="project" value="UniProtKB-UniRule"/>
</dbReference>
<evidence type="ECO:0000256" key="3">
    <source>
        <dbReference type="ARBA" id="ARBA00022576"/>
    </source>
</evidence>
<dbReference type="GO" id="GO:0004838">
    <property type="term" value="F:L-tyrosine-2-oxoglutarate transaminase activity"/>
    <property type="evidence" value="ECO:0007669"/>
    <property type="project" value="UniProtKB-UniRule"/>
</dbReference>
<dbReference type="GO" id="GO:0006572">
    <property type="term" value="P:L-tyrosine catabolic process"/>
    <property type="evidence" value="ECO:0007669"/>
    <property type="project" value="TreeGrafter"/>
</dbReference>
<keyword evidence="4" id="KW-0808">Transferase</keyword>
<dbReference type="EMBL" id="JAKKPZ010000084">
    <property type="protein sequence ID" value="KAI1703333.1"/>
    <property type="molecule type" value="Genomic_DNA"/>
</dbReference>
<dbReference type="Gene3D" id="3.40.640.10">
    <property type="entry name" value="Type I PLP-dependent aspartate aminotransferase-like (Major domain)"/>
    <property type="match status" value="1"/>
</dbReference>
<dbReference type="AlphaFoldDB" id="A0AAD4R1F9"/>
<dbReference type="PANTHER" id="PTHR45744:SF2">
    <property type="entry name" value="TYROSINE AMINOTRANSFERASE"/>
    <property type="match status" value="1"/>
</dbReference>
<name>A0AAD4R1F9_9BILA</name>
<feature type="domain" description="Aminotransferase class I/classII large" evidence="9">
    <location>
        <begin position="53"/>
        <end position="385"/>
    </location>
</feature>
<comment type="function">
    <text evidence="6">Transaminase involved in tyrosine breakdown. Converts tyrosine to p-hydroxyphenylpyruvate.</text>
</comment>
<dbReference type="PIRSF" id="PIRSF000517">
    <property type="entry name" value="Tyr_transaminase"/>
    <property type="match status" value="1"/>
</dbReference>
<evidence type="ECO:0000256" key="6">
    <source>
        <dbReference type="PIRNR" id="PIRNR000517"/>
    </source>
</evidence>
<sequence>MKTAIGYLLVILCTQIFALYPTSKKPWKPIPVSDMIERMHGGEPILKWASDETVEALNASVWSHDFDGYNEPFGIQDGREVIADLYRQNGMTNVSADDVILTLGGSGGLIFAVTALANPGENVLISKPGFPYYQYSIFVPNDIKWKEYSLDMDKGEINLTSVREQIDSRTKAILLCNPHNPTGLIFSKKNLEGLLEIAEEYQIPIISDEVYQKVVYDGNFYPLPLLNSEVPIIVADSLSKRVHVPGWRTGWIVIFNRNGAFDFIKPGLRTLTFPWLGPPAIVQGALHGILKNTPDSYYAKINKKVKTNVDLVMDGLSDVPYVKTYRPHAAMYMLIEITPPGFNDTQLCELSSLYLLPGSFFGAPNHVRMLMARSKEQVYEGVNRLKEFIGNRTQSWKPEPTEPITWISPKKREGHKPFVFVN</sequence>
<dbReference type="NCBIfam" id="TIGR01265">
    <property type="entry name" value="tyr_nico_aTase"/>
    <property type="match status" value="1"/>
</dbReference>
<dbReference type="EC" id="2.6.1.5" evidence="6"/>
<feature type="signal peptide" evidence="8">
    <location>
        <begin position="1"/>
        <end position="18"/>
    </location>
</feature>
<evidence type="ECO:0000313" key="10">
    <source>
        <dbReference type="EMBL" id="KAI1703333.1"/>
    </source>
</evidence>
<dbReference type="PANTHER" id="PTHR45744">
    <property type="entry name" value="TYROSINE AMINOTRANSFERASE"/>
    <property type="match status" value="1"/>
</dbReference>